<evidence type="ECO:0000313" key="3">
    <source>
        <dbReference type="EMBL" id="OYN86481.1"/>
    </source>
</evidence>
<dbReference type="AlphaFoldDB" id="A0A255E6A0"/>
<dbReference type="Proteomes" id="UP000216533">
    <property type="component" value="Unassembled WGS sequence"/>
</dbReference>
<comment type="caution">
    <text evidence="3">The sequence shown here is derived from an EMBL/GenBank/DDBJ whole genome shotgun (WGS) entry which is preliminary data.</text>
</comment>
<gene>
    <name evidence="3" type="ORF">CGZ92_09020</name>
</gene>
<evidence type="ECO:0000313" key="4">
    <source>
        <dbReference type="Proteomes" id="UP000216533"/>
    </source>
</evidence>
<organism evidence="3 4">
    <name type="scientific">Parenemella sanctibonifatiensis</name>
    <dbReference type="NCBI Taxonomy" id="2016505"/>
    <lineage>
        <taxon>Bacteria</taxon>
        <taxon>Bacillati</taxon>
        <taxon>Actinomycetota</taxon>
        <taxon>Actinomycetes</taxon>
        <taxon>Propionibacteriales</taxon>
        <taxon>Propionibacteriaceae</taxon>
        <taxon>Parenemella</taxon>
    </lineage>
</organism>
<evidence type="ECO:0008006" key="5">
    <source>
        <dbReference type="Google" id="ProtNLM"/>
    </source>
</evidence>
<proteinExistence type="predicted"/>
<feature type="signal peptide" evidence="2">
    <location>
        <begin position="1"/>
        <end position="30"/>
    </location>
</feature>
<protein>
    <recommendedName>
        <fullName evidence="5">Right-handed parallel beta-helix repeat-containing protein</fullName>
    </recommendedName>
</protein>
<sequence length="321" mass="31962">MRNLHRVAAVAASITLAASGLAVATSSADAALTTYCSGEASGVTVPGDLVVRAGDACVLTDVTIQGTARVQAGADLILTDSTVDAAVVVAADGYFEAVGSELGAGVTNNGGYGVYLESTSVEGAYVARGDNALTFVYADEANVGGRLLAEQGEVFVQSTTVGGAFTSQGSGYTDVLDSTLARTLTVEGNANGSVVCGSEVDGDATWTGNAGVQLGTGGTISPCDDANYFGGNVTISDSTGGVDVSGNIIRGDLNGDGNDPAPTGADNRVRGESGGQFAELSPAAQLRSSSVEQRAADLQTKRDDRRASATGEASEVGPANL</sequence>
<dbReference type="RefSeq" id="WP_094451049.1">
    <property type="nucleotide sequence ID" value="NZ_NMVI01000018.1"/>
</dbReference>
<evidence type="ECO:0000256" key="2">
    <source>
        <dbReference type="SAM" id="SignalP"/>
    </source>
</evidence>
<accession>A0A255E6A0</accession>
<feature type="region of interest" description="Disordered" evidence="1">
    <location>
        <begin position="250"/>
        <end position="321"/>
    </location>
</feature>
<evidence type="ECO:0000256" key="1">
    <source>
        <dbReference type="SAM" id="MobiDB-lite"/>
    </source>
</evidence>
<name>A0A255E6A0_9ACTN</name>
<keyword evidence="2" id="KW-0732">Signal</keyword>
<reference evidence="3 4" key="1">
    <citation type="submission" date="2017-07" db="EMBL/GenBank/DDBJ databases">
        <title>Draft whole genome sequences of clinical Proprionibacteriaceae strains.</title>
        <authorList>
            <person name="Bernier A.-M."/>
            <person name="Bernard K."/>
            <person name="Domingo M.-C."/>
        </authorList>
    </citation>
    <scope>NUCLEOTIDE SEQUENCE [LARGE SCALE GENOMIC DNA]</scope>
    <source>
        <strain evidence="3 4">NML 160184</strain>
    </source>
</reference>
<dbReference type="EMBL" id="NMVI01000018">
    <property type="protein sequence ID" value="OYN86481.1"/>
    <property type="molecule type" value="Genomic_DNA"/>
</dbReference>
<feature type="chain" id="PRO_5012558599" description="Right-handed parallel beta-helix repeat-containing protein" evidence="2">
    <location>
        <begin position="31"/>
        <end position="321"/>
    </location>
</feature>